<name>A0A8S5UAI0_9CAUD</name>
<dbReference type="EMBL" id="BK016054">
    <property type="protein sequence ID" value="DAF91451.1"/>
    <property type="molecule type" value="Genomic_DNA"/>
</dbReference>
<accession>A0A8S5UAI0</accession>
<sequence>MSGKVRLLLISECPGGSRHLRPGALHPLKCLSG</sequence>
<evidence type="ECO:0000313" key="1">
    <source>
        <dbReference type="EMBL" id="DAF91451.1"/>
    </source>
</evidence>
<proteinExistence type="predicted"/>
<protein>
    <submittedName>
        <fullName evidence="1">Uncharacterized protein</fullName>
    </submittedName>
</protein>
<reference evidence="1" key="1">
    <citation type="journal article" date="2021" name="Proc. Natl. Acad. Sci. U.S.A.">
        <title>A Catalog of Tens of Thousands of Viruses from Human Metagenomes Reveals Hidden Associations with Chronic Diseases.</title>
        <authorList>
            <person name="Tisza M.J."/>
            <person name="Buck C.B."/>
        </authorList>
    </citation>
    <scope>NUCLEOTIDE SEQUENCE</scope>
    <source>
        <strain evidence="1">Cti6K1</strain>
    </source>
</reference>
<organism evidence="1">
    <name type="scientific">Siphoviridae sp. cti6K1</name>
    <dbReference type="NCBI Taxonomy" id="2825620"/>
    <lineage>
        <taxon>Viruses</taxon>
        <taxon>Duplodnaviria</taxon>
        <taxon>Heunggongvirae</taxon>
        <taxon>Uroviricota</taxon>
        <taxon>Caudoviricetes</taxon>
    </lineage>
</organism>